<gene>
    <name evidence="1" type="ORF">M422DRAFT_174496</name>
</gene>
<accession>A0A0C9UA10</accession>
<organism evidence="1 2">
    <name type="scientific">Sphaerobolus stellatus (strain SS14)</name>
    <dbReference type="NCBI Taxonomy" id="990650"/>
    <lineage>
        <taxon>Eukaryota</taxon>
        <taxon>Fungi</taxon>
        <taxon>Dikarya</taxon>
        <taxon>Basidiomycota</taxon>
        <taxon>Agaricomycotina</taxon>
        <taxon>Agaricomycetes</taxon>
        <taxon>Phallomycetidae</taxon>
        <taxon>Geastrales</taxon>
        <taxon>Sphaerobolaceae</taxon>
        <taxon>Sphaerobolus</taxon>
    </lineage>
</organism>
<dbReference type="HOGENOM" id="CLU_120113_0_0_1"/>
<reference evidence="1 2" key="1">
    <citation type="submission" date="2014-06" db="EMBL/GenBank/DDBJ databases">
        <title>Evolutionary Origins and Diversification of the Mycorrhizal Mutualists.</title>
        <authorList>
            <consortium name="DOE Joint Genome Institute"/>
            <consortium name="Mycorrhizal Genomics Consortium"/>
            <person name="Kohler A."/>
            <person name="Kuo A."/>
            <person name="Nagy L.G."/>
            <person name="Floudas D."/>
            <person name="Copeland A."/>
            <person name="Barry K.W."/>
            <person name="Cichocki N."/>
            <person name="Veneault-Fourrey C."/>
            <person name="LaButti K."/>
            <person name="Lindquist E.A."/>
            <person name="Lipzen A."/>
            <person name="Lundell T."/>
            <person name="Morin E."/>
            <person name="Murat C."/>
            <person name="Riley R."/>
            <person name="Ohm R."/>
            <person name="Sun H."/>
            <person name="Tunlid A."/>
            <person name="Henrissat B."/>
            <person name="Grigoriev I.V."/>
            <person name="Hibbett D.S."/>
            <person name="Martin F."/>
        </authorList>
    </citation>
    <scope>NUCLEOTIDE SEQUENCE [LARGE SCALE GENOMIC DNA]</scope>
    <source>
        <strain evidence="1 2">SS14</strain>
    </source>
</reference>
<dbReference type="OrthoDB" id="2770090at2759"/>
<proteinExistence type="predicted"/>
<dbReference type="Proteomes" id="UP000054279">
    <property type="component" value="Unassembled WGS sequence"/>
</dbReference>
<keyword evidence="2" id="KW-1185">Reference proteome</keyword>
<sequence length="193" mass="22433">MSITPRLSPELKSAYRLFLRATSAAILHHGGSKRNLRTLYRPWFDEAAEVETRLQQESSTETRRELEKWLQKWNVRVDNSLEMLHSSAINQGLSHKLTRNMALIARNYRIHMERGRLQWNPQLSKDSVEYTPRHTATIAKRRKKGFSLDTAFRAIGQVVKLAEGQSNIHLGRIVKKRIRYTNITDVIPDEKST</sequence>
<name>A0A0C9UA10_SPHS4</name>
<dbReference type="EMBL" id="KN837148">
    <property type="protein sequence ID" value="KIJ39923.1"/>
    <property type="molecule type" value="Genomic_DNA"/>
</dbReference>
<evidence type="ECO:0000313" key="1">
    <source>
        <dbReference type="EMBL" id="KIJ39923.1"/>
    </source>
</evidence>
<evidence type="ECO:0000313" key="2">
    <source>
        <dbReference type="Proteomes" id="UP000054279"/>
    </source>
</evidence>
<dbReference type="AlphaFoldDB" id="A0A0C9UA10"/>
<protein>
    <submittedName>
        <fullName evidence="1">Uncharacterized protein</fullName>
    </submittedName>
</protein>